<dbReference type="RefSeq" id="WP_134213699.1">
    <property type="nucleotide sequence ID" value="NZ_QFFZ01000017.1"/>
</dbReference>
<name>A0A4Y7RQM9_9FIRM</name>
<dbReference type="GO" id="GO:0044781">
    <property type="term" value="P:bacterial-type flagellum organization"/>
    <property type="evidence" value="ECO:0007669"/>
    <property type="project" value="UniProtKB-KW"/>
</dbReference>
<dbReference type="AlphaFoldDB" id="A0A4Y7RQM9"/>
<feature type="region of interest" description="Disordered" evidence="3">
    <location>
        <begin position="131"/>
        <end position="150"/>
    </location>
</feature>
<sequence length="150" mass="16396">MQVNSVSNNSTESSITARETTSTLDKEAFLMLLIEQLKNQDPMNPQDSTEFISQMSQFSILEQLTNLNDTMSELVKTQKVVEATGLLGQQVNVATDDGTVSGEVEKVTFSENGILVYVDGIGYDPENVTEISGSESPVQNEQLTQLNNTV</sequence>
<protein>
    <submittedName>
        <fullName evidence="4">Basal-body rod modification protein FlgD</fullName>
    </submittedName>
</protein>
<comment type="caution">
    <text evidence="4">The sequence shown here is derived from an EMBL/GenBank/DDBJ whole genome shotgun (WGS) entry which is preliminary data.</text>
</comment>
<dbReference type="Pfam" id="PF03963">
    <property type="entry name" value="FlgD"/>
    <property type="match status" value="1"/>
</dbReference>
<accession>A0A4Y7RQM9</accession>
<gene>
    <name evidence="4" type="primary">flgD</name>
    <name evidence="4" type="ORF">Pmgp_01849</name>
</gene>
<evidence type="ECO:0000313" key="4">
    <source>
        <dbReference type="EMBL" id="TEB11153.1"/>
    </source>
</evidence>
<feature type="region of interest" description="Disordered" evidence="3">
    <location>
        <begin position="1"/>
        <end position="20"/>
    </location>
</feature>
<evidence type="ECO:0000256" key="3">
    <source>
        <dbReference type="SAM" id="MobiDB-lite"/>
    </source>
</evidence>
<dbReference type="InterPro" id="IPR005648">
    <property type="entry name" value="FlgD"/>
</dbReference>
<organism evidence="4 5">
    <name type="scientific">Pelotomaculum propionicicum</name>
    <dbReference type="NCBI Taxonomy" id="258475"/>
    <lineage>
        <taxon>Bacteria</taxon>
        <taxon>Bacillati</taxon>
        <taxon>Bacillota</taxon>
        <taxon>Clostridia</taxon>
        <taxon>Eubacteriales</taxon>
        <taxon>Desulfotomaculaceae</taxon>
        <taxon>Pelotomaculum</taxon>
    </lineage>
</organism>
<evidence type="ECO:0000256" key="2">
    <source>
        <dbReference type="ARBA" id="ARBA00022795"/>
    </source>
</evidence>
<proteinExistence type="inferred from homology"/>
<dbReference type="Proteomes" id="UP000297597">
    <property type="component" value="Unassembled WGS sequence"/>
</dbReference>
<evidence type="ECO:0000313" key="5">
    <source>
        <dbReference type="Proteomes" id="UP000297597"/>
    </source>
</evidence>
<feature type="compositionally biased region" description="Polar residues" evidence="3">
    <location>
        <begin position="11"/>
        <end position="20"/>
    </location>
</feature>
<keyword evidence="2" id="KW-1005">Bacterial flagellum biogenesis</keyword>
<evidence type="ECO:0000256" key="1">
    <source>
        <dbReference type="ARBA" id="ARBA00010577"/>
    </source>
</evidence>
<feature type="compositionally biased region" description="Low complexity" evidence="3">
    <location>
        <begin position="1"/>
        <end position="10"/>
    </location>
</feature>
<dbReference type="OrthoDB" id="280334at2"/>
<reference evidence="4 5" key="1">
    <citation type="journal article" date="2018" name="Environ. Microbiol.">
        <title>Novel energy conservation strategies and behaviour of Pelotomaculum schinkii driving syntrophic propionate catabolism.</title>
        <authorList>
            <person name="Hidalgo-Ahumada C.A.P."/>
            <person name="Nobu M.K."/>
            <person name="Narihiro T."/>
            <person name="Tamaki H."/>
            <person name="Liu W.T."/>
            <person name="Kamagata Y."/>
            <person name="Stams A.J.M."/>
            <person name="Imachi H."/>
            <person name="Sousa D.Z."/>
        </authorList>
    </citation>
    <scope>NUCLEOTIDE SEQUENCE [LARGE SCALE GENOMIC DNA]</scope>
    <source>
        <strain evidence="4 5">MGP</strain>
    </source>
</reference>
<keyword evidence="5" id="KW-1185">Reference proteome</keyword>
<comment type="similarity">
    <text evidence="1">Belongs to the FlgD family.</text>
</comment>
<dbReference type="EMBL" id="QFFZ01000017">
    <property type="protein sequence ID" value="TEB11153.1"/>
    <property type="molecule type" value="Genomic_DNA"/>
</dbReference>